<evidence type="ECO:0000313" key="2">
    <source>
        <dbReference type="Proteomes" id="UP000075653"/>
    </source>
</evidence>
<protein>
    <submittedName>
        <fullName evidence="1">Uncharacterized protein</fullName>
    </submittedName>
</protein>
<comment type="caution">
    <text evidence="1">The sequence shown here is derived from an EMBL/GenBank/DDBJ whole genome shotgun (WGS) entry which is preliminary data.</text>
</comment>
<dbReference type="EMBL" id="LRRD01000059">
    <property type="protein sequence ID" value="KXW57449.1"/>
    <property type="molecule type" value="Genomic_DNA"/>
</dbReference>
<keyword evidence="2" id="KW-1185">Reference proteome</keyword>
<name>A0A149VW62_9PROT</name>
<dbReference type="AlphaFoldDB" id="A0A149VW62"/>
<gene>
    <name evidence="1" type="ORF">FEMY_20310</name>
</gene>
<reference evidence="1 2" key="1">
    <citation type="submission" date="2016-01" db="EMBL/GenBank/DDBJ databases">
        <title>Genome sequence of the acidophilic iron oxidising Ferrovum strain Z-31.</title>
        <authorList>
            <person name="Poehlein A."/>
            <person name="Ullrich S.R."/>
            <person name="Schloemann M."/>
            <person name="Muehling M."/>
            <person name="Daniel R."/>
        </authorList>
    </citation>
    <scope>NUCLEOTIDE SEQUENCE [LARGE SCALE GENOMIC DNA]</scope>
    <source>
        <strain evidence="1 2">Z-31</strain>
    </source>
</reference>
<accession>A0A149VW62</accession>
<evidence type="ECO:0000313" key="1">
    <source>
        <dbReference type="EMBL" id="KXW57449.1"/>
    </source>
</evidence>
<proteinExistence type="predicted"/>
<organism evidence="1 2">
    <name type="scientific">Ferrovum myxofaciens</name>
    <dbReference type="NCBI Taxonomy" id="416213"/>
    <lineage>
        <taxon>Bacteria</taxon>
        <taxon>Pseudomonadati</taxon>
        <taxon>Pseudomonadota</taxon>
        <taxon>Betaproteobacteria</taxon>
        <taxon>Ferrovales</taxon>
        <taxon>Ferrovaceae</taxon>
        <taxon>Ferrovum</taxon>
    </lineage>
</organism>
<dbReference type="Proteomes" id="UP000075653">
    <property type="component" value="Unassembled WGS sequence"/>
</dbReference>
<sequence length="91" mass="10143">MCIRDSHQFATGPHIRDHDRHSRRIGFQNHQGLTFADGTQGHQTNLGVIAIHLLMSQEVALNVQNSQTGRKTATFLSVFRVFPLAPNDPAL</sequence>